<accession>A0A0F8ZKD0</accession>
<reference evidence="1" key="1">
    <citation type="journal article" date="2015" name="Nature">
        <title>Complex archaea that bridge the gap between prokaryotes and eukaryotes.</title>
        <authorList>
            <person name="Spang A."/>
            <person name="Saw J.H."/>
            <person name="Jorgensen S.L."/>
            <person name="Zaremba-Niedzwiedzka K."/>
            <person name="Martijn J."/>
            <person name="Lind A.E."/>
            <person name="van Eijk R."/>
            <person name="Schleper C."/>
            <person name="Guy L."/>
            <person name="Ettema T.J."/>
        </authorList>
    </citation>
    <scope>NUCLEOTIDE SEQUENCE</scope>
</reference>
<protein>
    <recommendedName>
        <fullName evidence="2">Pyruvate carboxyltransferase domain-containing protein</fullName>
    </recommendedName>
</protein>
<sequence>MSDATKPHPLVEVPEPNLIEDTFDYALPPLIRFESKIVEQIDGQAVEFDPRELKTRDIHITDTTFRDGQQSRPPYTSDQMVHIYDLLARLGGPNGVVRQTEFFLYTKNDRHTLDRCRELGHQYPECTGWIRAEKTDFRLVKEAGLKETGMLTSCS</sequence>
<dbReference type="EMBL" id="LAZR01062995">
    <property type="protein sequence ID" value="KKK60386.1"/>
    <property type="molecule type" value="Genomic_DNA"/>
</dbReference>
<gene>
    <name evidence="1" type="ORF">LCGC14_3024870</name>
</gene>
<dbReference type="Gene3D" id="3.20.20.70">
    <property type="entry name" value="Aldolase class I"/>
    <property type="match status" value="1"/>
</dbReference>
<name>A0A0F8ZKD0_9ZZZZ</name>
<comment type="caution">
    <text evidence="1">The sequence shown here is derived from an EMBL/GenBank/DDBJ whole genome shotgun (WGS) entry which is preliminary data.</text>
</comment>
<evidence type="ECO:0000313" key="1">
    <source>
        <dbReference type="EMBL" id="KKK60386.1"/>
    </source>
</evidence>
<organism evidence="1">
    <name type="scientific">marine sediment metagenome</name>
    <dbReference type="NCBI Taxonomy" id="412755"/>
    <lineage>
        <taxon>unclassified sequences</taxon>
        <taxon>metagenomes</taxon>
        <taxon>ecological metagenomes</taxon>
    </lineage>
</organism>
<evidence type="ECO:0008006" key="2">
    <source>
        <dbReference type="Google" id="ProtNLM"/>
    </source>
</evidence>
<dbReference type="AlphaFoldDB" id="A0A0F8ZKD0"/>
<proteinExistence type="predicted"/>
<dbReference type="SUPFAM" id="SSF51569">
    <property type="entry name" value="Aldolase"/>
    <property type="match status" value="1"/>
</dbReference>
<dbReference type="InterPro" id="IPR013785">
    <property type="entry name" value="Aldolase_TIM"/>
</dbReference>
<feature type="non-terminal residue" evidence="1">
    <location>
        <position position="155"/>
    </location>
</feature>